<proteinExistence type="predicted"/>
<dbReference type="Proteomes" id="UP000827872">
    <property type="component" value="Linkage Group LG06"/>
</dbReference>
<evidence type="ECO:0000313" key="1">
    <source>
        <dbReference type="EMBL" id="KAH8007260.1"/>
    </source>
</evidence>
<comment type="caution">
    <text evidence="1">The sequence shown here is derived from an EMBL/GenBank/DDBJ whole genome shotgun (WGS) entry which is preliminary data.</text>
</comment>
<organism evidence="1 2">
    <name type="scientific">Sphaerodactylus townsendi</name>
    <dbReference type="NCBI Taxonomy" id="933632"/>
    <lineage>
        <taxon>Eukaryota</taxon>
        <taxon>Metazoa</taxon>
        <taxon>Chordata</taxon>
        <taxon>Craniata</taxon>
        <taxon>Vertebrata</taxon>
        <taxon>Euteleostomi</taxon>
        <taxon>Lepidosauria</taxon>
        <taxon>Squamata</taxon>
        <taxon>Bifurcata</taxon>
        <taxon>Gekkota</taxon>
        <taxon>Sphaerodactylidae</taxon>
        <taxon>Sphaerodactylus</taxon>
    </lineage>
</organism>
<protein>
    <submittedName>
        <fullName evidence="1">Uncharacterized protein</fullName>
    </submittedName>
</protein>
<evidence type="ECO:0000313" key="2">
    <source>
        <dbReference type="Proteomes" id="UP000827872"/>
    </source>
</evidence>
<sequence length="91" mass="9146">MLTTRKRSAGAAAPGPAGSRAGESARQLQSSPGIRAGGCSRTGAGTGPPSPIALPPLKSSSAVHTWPRKIDSGMNICSWGASVFDTLVLSE</sequence>
<gene>
    <name evidence="1" type="ORF">K3G42_019290</name>
</gene>
<dbReference type="EMBL" id="CM037619">
    <property type="protein sequence ID" value="KAH8007260.1"/>
    <property type="molecule type" value="Genomic_DNA"/>
</dbReference>
<name>A0ACB8FQN6_9SAUR</name>
<reference evidence="1" key="1">
    <citation type="submission" date="2021-08" db="EMBL/GenBank/DDBJ databases">
        <title>The first chromosome-level gecko genome reveals the dynamic sex chromosomes of Neotropical dwarf geckos (Sphaerodactylidae: Sphaerodactylus).</title>
        <authorList>
            <person name="Pinto B.J."/>
            <person name="Keating S.E."/>
            <person name="Gamble T."/>
        </authorList>
    </citation>
    <scope>NUCLEOTIDE SEQUENCE</scope>
    <source>
        <strain evidence="1">TG3544</strain>
    </source>
</reference>
<keyword evidence="2" id="KW-1185">Reference proteome</keyword>
<accession>A0ACB8FQN6</accession>